<feature type="domain" description="Dockerin" evidence="1">
    <location>
        <begin position="63"/>
        <end position="125"/>
    </location>
</feature>
<dbReference type="CDD" id="cd14256">
    <property type="entry name" value="Dockerin_I"/>
    <property type="match status" value="1"/>
</dbReference>
<evidence type="ECO:0000259" key="1">
    <source>
        <dbReference type="PROSITE" id="PS51766"/>
    </source>
</evidence>
<dbReference type="PROSITE" id="PS00018">
    <property type="entry name" value="EF_HAND_1"/>
    <property type="match status" value="1"/>
</dbReference>
<evidence type="ECO:0000313" key="2">
    <source>
        <dbReference type="EMBL" id="SVB20607.1"/>
    </source>
</evidence>
<protein>
    <recommendedName>
        <fullName evidence="1">Dockerin domain-containing protein</fullName>
    </recommendedName>
</protein>
<gene>
    <name evidence="2" type="ORF">METZ01_LOCUS173461</name>
</gene>
<name>A0A382C599_9ZZZZ</name>
<proteinExistence type="predicted"/>
<dbReference type="EMBL" id="UINC01032629">
    <property type="protein sequence ID" value="SVB20607.1"/>
    <property type="molecule type" value="Genomic_DNA"/>
</dbReference>
<dbReference type="InterPro" id="IPR002105">
    <property type="entry name" value="Dockerin_1_rpt"/>
</dbReference>
<dbReference type="SUPFAM" id="SSF63446">
    <property type="entry name" value="Type I dockerin domain"/>
    <property type="match status" value="1"/>
</dbReference>
<reference evidence="2" key="1">
    <citation type="submission" date="2018-05" db="EMBL/GenBank/DDBJ databases">
        <authorList>
            <person name="Lanie J.A."/>
            <person name="Ng W.-L."/>
            <person name="Kazmierczak K.M."/>
            <person name="Andrzejewski T.M."/>
            <person name="Davidsen T.M."/>
            <person name="Wayne K.J."/>
            <person name="Tettelin H."/>
            <person name="Glass J.I."/>
            <person name="Rusch D."/>
            <person name="Podicherti R."/>
            <person name="Tsui H.-C.T."/>
            <person name="Winkler M.E."/>
        </authorList>
    </citation>
    <scope>NUCLEOTIDE SEQUENCE</scope>
</reference>
<dbReference type="PROSITE" id="PS51766">
    <property type="entry name" value="DOCKERIN"/>
    <property type="match status" value="1"/>
</dbReference>
<dbReference type="Gene3D" id="1.10.1330.10">
    <property type="entry name" value="Dockerin domain"/>
    <property type="match status" value="1"/>
</dbReference>
<dbReference type="Pfam" id="PF00404">
    <property type="entry name" value="Dockerin_1"/>
    <property type="match status" value="1"/>
</dbReference>
<organism evidence="2">
    <name type="scientific">marine metagenome</name>
    <dbReference type="NCBI Taxonomy" id="408172"/>
    <lineage>
        <taxon>unclassified sequences</taxon>
        <taxon>metagenomes</taxon>
        <taxon>ecological metagenomes</taxon>
    </lineage>
</organism>
<accession>A0A382C599</accession>
<dbReference type="AlphaFoldDB" id="A0A382C599"/>
<sequence length="125" mass="13425">AGMFLSEFAGYHGVWYKETYDEDVDTPCFAGGHIHVGAQVDWDTAKEAAEVSIRTLINYVDQFMVMSGDCNSDGEVNILDVVALSGAVLGNIELTPSQSEAADMDGNGLLNILDIIAIVNLILID</sequence>
<dbReference type="GO" id="GO:0004553">
    <property type="term" value="F:hydrolase activity, hydrolyzing O-glycosyl compounds"/>
    <property type="evidence" value="ECO:0007669"/>
    <property type="project" value="InterPro"/>
</dbReference>
<dbReference type="InterPro" id="IPR036439">
    <property type="entry name" value="Dockerin_dom_sf"/>
</dbReference>
<feature type="non-terminal residue" evidence="2">
    <location>
        <position position="1"/>
    </location>
</feature>
<dbReference type="InterPro" id="IPR016134">
    <property type="entry name" value="Dockerin_dom"/>
</dbReference>
<dbReference type="GO" id="GO:0000272">
    <property type="term" value="P:polysaccharide catabolic process"/>
    <property type="evidence" value="ECO:0007669"/>
    <property type="project" value="InterPro"/>
</dbReference>
<dbReference type="InterPro" id="IPR018247">
    <property type="entry name" value="EF_Hand_1_Ca_BS"/>
</dbReference>